<evidence type="ECO:0000256" key="2">
    <source>
        <dbReference type="ARBA" id="ARBA00022475"/>
    </source>
</evidence>
<comment type="catalytic activity">
    <reaction evidence="13">
        <text>Preferential cleavage: (Ac)2-L-Lys-D-Ala-|-D-Ala. Also transpeptidation of peptidyl-alanyl moieties that are N-acyl substituents of D-alanine.</text>
        <dbReference type="EC" id="3.4.16.4"/>
    </reaction>
</comment>
<proteinExistence type="predicted"/>
<dbReference type="SUPFAM" id="SSF56601">
    <property type="entry name" value="beta-lactamase/transpeptidase-like"/>
    <property type="match status" value="1"/>
</dbReference>
<evidence type="ECO:0000256" key="14">
    <source>
        <dbReference type="ARBA" id="ARBA00049902"/>
    </source>
</evidence>
<comment type="caution">
    <text evidence="18">The sequence shown here is derived from an EMBL/GenBank/DDBJ whole genome shotgun (WGS) entry which is preliminary data.</text>
</comment>
<organism evidence="18 19">
    <name type="scientific">Bacillus suaedaesalsae</name>
    <dbReference type="NCBI Taxonomy" id="2810349"/>
    <lineage>
        <taxon>Bacteria</taxon>
        <taxon>Bacillati</taxon>
        <taxon>Bacillota</taxon>
        <taxon>Bacilli</taxon>
        <taxon>Bacillales</taxon>
        <taxon>Bacillaceae</taxon>
        <taxon>Bacillus</taxon>
    </lineage>
</organism>
<evidence type="ECO:0000259" key="16">
    <source>
        <dbReference type="Pfam" id="PF00905"/>
    </source>
</evidence>
<dbReference type="Pfam" id="PF00912">
    <property type="entry name" value="Transgly"/>
    <property type="match status" value="1"/>
</dbReference>
<keyword evidence="10 15" id="KW-0472">Membrane</keyword>
<evidence type="ECO:0000256" key="12">
    <source>
        <dbReference type="ARBA" id="ARBA00023316"/>
    </source>
</evidence>
<keyword evidence="12" id="KW-0961">Cell wall biogenesis/degradation</keyword>
<evidence type="ECO:0000256" key="9">
    <source>
        <dbReference type="ARBA" id="ARBA00022984"/>
    </source>
</evidence>
<evidence type="ECO:0000256" key="11">
    <source>
        <dbReference type="ARBA" id="ARBA00023268"/>
    </source>
</evidence>
<gene>
    <name evidence="18" type="ORF">JR050_03760</name>
</gene>
<dbReference type="EMBL" id="JAFELM010000016">
    <property type="protein sequence ID" value="MBM6616797.1"/>
    <property type="molecule type" value="Genomic_DNA"/>
</dbReference>
<name>A0ABS2DEB8_9BACI</name>
<dbReference type="RefSeq" id="WP_204202322.1">
    <property type="nucleotide sequence ID" value="NZ_JAFELM010000016.1"/>
</dbReference>
<evidence type="ECO:0000256" key="7">
    <source>
        <dbReference type="ARBA" id="ARBA00022801"/>
    </source>
</evidence>
<keyword evidence="4" id="KW-0645">Protease</keyword>
<sequence length="689" mass="77563">MEVITNERLKQTLKYVRALLFIGLFLAIFFVLGVVGVLTYAKVKGAPPLAVPQSTIYYGTDNSIIGESHQGQTRYWVPLAEISPHLVNATVAIEDKRFYDHNGFDYKRIVGAALADIRAMSKVQGASTISQQYARNLFLEHDKTWKRKMTEALYTLRLEMNYTKEQIIEGYLNTIYYGHGAYGIEAASQFYFNKSAKDLTLAEATMLSGIPKGPTYYSPLENLDHAKKRQQIILNSMVANEFISKKQAKLIFAEKLDFYGKFDVKKQNIAPYFQEAVKKALLSETDITPRMIEMGGLKIYTTLDPTIQEIAEEKMEEVINPNSEIQAAIVVTNPANGDVKALVGGRDFSKSQFNRATQARRQPGSTFKPFLYYTAVEQGFTPSTMLKSEYTTFQFGEDNKTYSPSNYNDYYANDSITLAQAIALSDNVYAVKTHMFLGVNSLIDTSRRLGITGKLPAVPSLALGTSTVKMIDMVNAYGIIANGGKKTEPSFIKKIVNHNGEVIYEKEKTKEQVLDKDVAFVTTHMMTGMFDEKLNDYTKVTGRTISDQLTRIYAGKSGTTKTDSWMIGYSPELVTGVWVGYDKDHTLDLADEKTYSKTIWAGVMEDALKKKPVQAFKPTSGVVGVYVNPDNGMLATEGCPVMRLTYFIEGTEPTEYCQDHLPHQHKKKKKIKEEIEEKGFFKKIFNWFD</sequence>
<dbReference type="PANTHER" id="PTHR32282">
    <property type="entry name" value="BINDING PROTEIN TRANSPEPTIDASE, PUTATIVE-RELATED"/>
    <property type="match status" value="1"/>
</dbReference>
<keyword evidence="15" id="KW-0812">Transmembrane</keyword>
<accession>A0ABS2DEB8</accession>
<evidence type="ECO:0000256" key="3">
    <source>
        <dbReference type="ARBA" id="ARBA00022645"/>
    </source>
</evidence>
<reference evidence="18 19" key="1">
    <citation type="submission" date="2021-02" db="EMBL/GenBank/DDBJ databases">
        <title>Bacillus sp. RD4P76, an endophyte from a halophyte.</title>
        <authorList>
            <person name="Sun J.-Q."/>
        </authorList>
    </citation>
    <scope>NUCLEOTIDE SEQUENCE [LARGE SCALE GENOMIC DNA]</scope>
    <source>
        <strain evidence="18 19">RD4P76</strain>
    </source>
</reference>
<evidence type="ECO:0000256" key="15">
    <source>
        <dbReference type="SAM" id="Phobius"/>
    </source>
</evidence>
<dbReference type="Gene3D" id="3.40.710.10">
    <property type="entry name" value="DD-peptidase/beta-lactamase superfamily"/>
    <property type="match status" value="1"/>
</dbReference>
<dbReference type="InterPro" id="IPR012338">
    <property type="entry name" value="Beta-lactam/transpept-like"/>
</dbReference>
<evidence type="ECO:0000256" key="5">
    <source>
        <dbReference type="ARBA" id="ARBA00022676"/>
    </source>
</evidence>
<dbReference type="Gene3D" id="1.10.3810.10">
    <property type="entry name" value="Biosynthetic peptidoglycan transglycosylase-like"/>
    <property type="match status" value="1"/>
</dbReference>
<keyword evidence="2" id="KW-1003">Cell membrane</keyword>
<dbReference type="InterPro" id="IPR001460">
    <property type="entry name" value="PCN-bd_Tpept"/>
</dbReference>
<dbReference type="InterPro" id="IPR050396">
    <property type="entry name" value="Glycosyltr_51/Transpeptidase"/>
</dbReference>
<keyword evidence="19" id="KW-1185">Reference proteome</keyword>
<comment type="subcellular location">
    <subcellularLocation>
        <location evidence="1">Cell membrane</location>
    </subcellularLocation>
</comment>
<dbReference type="InterPro" id="IPR036950">
    <property type="entry name" value="PBP_transglycosylase"/>
</dbReference>
<evidence type="ECO:0000256" key="1">
    <source>
        <dbReference type="ARBA" id="ARBA00004236"/>
    </source>
</evidence>
<evidence type="ECO:0000256" key="10">
    <source>
        <dbReference type="ARBA" id="ARBA00023136"/>
    </source>
</evidence>
<comment type="catalytic activity">
    <reaction evidence="14">
        <text>[GlcNAc-(1-&gt;4)-Mur2Ac(oyl-L-Ala-gamma-D-Glu-L-Lys-D-Ala-D-Ala)](n)-di-trans,octa-cis-undecaprenyl diphosphate + beta-D-GlcNAc-(1-&gt;4)-Mur2Ac(oyl-L-Ala-gamma-D-Glu-L-Lys-D-Ala-D-Ala)-di-trans,octa-cis-undecaprenyl diphosphate = [GlcNAc-(1-&gt;4)-Mur2Ac(oyl-L-Ala-gamma-D-Glu-L-Lys-D-Ala-D-Ala)](n+1)-di-trans,octa-cis-undecaprenyl diphosphate + di-trans,octa-cis-undecaprenyl diphosphate + H(+)</text>
        <dbReference type="Rhea" id="RHEA:23708"/>
        <dbReference type="Rhea" id="RHEA-COMP:9602"/>
        <dbReference type="Rhea" id="RHEA-COMP:9603"/>
        <dbReference type="ChEBI" id="CHEBI:15378"/>
        <dbReference type="ChEBI" id="CHEBI:58405"/>
        <dbReference type="ChEBI" id="CHEBI:60033"/>
        <dbReference type="ChEBI" id="CHEBI:78435"/>
        <dbReference type="EC" id="2.4.99.28"/>
    </reaction>
</comment>
<dbReference type="NCBIfam" id="TIGR02074">
    <property type="entry name" value="PBP_1a_fam"/>
    <property type="match status" value="1"/>
</dbReference>
<keyword evidence="7" id="KW-0378">Hydrolase</keyword>
<evidence type="ECO:0000256" key="8">
    <source>
        <dbReference type="ARBA" id="ARBA00022960"/>
    </source>
</evidence>
<evidence type="ECO:0000256" key="13">
    <source>
        <dbReference type="ARBA" id="ARBA00034000"/>
    </source>
</evidence>
<keyword evidence="6" id="KW-0808">Transferase</keyword>
<keyword evidence="11" id="KW-0511">Multifunctional enzyme</keyword>
<dbReference type="PANTHER" id="PTHR32282:SF11">
    <property type="entry name" value="PENICILLIN-BINDING PROTEIN 1B"/>
    <property type="match status" value="1"/>
</dbReference>
<protein>
    <submittedName>
        <fullName evidence="18">PBP1A family penicillin-binding protein</fullName>
    </submittedName>
</protein>
<dbReference type="Pfam" id="PF00905">
    <property type="entry name" value="Transpeptidase"/>
    <property type="match status" value="1"/>
</dbReference>
<dbReference type="InterPro" id="IPR001264">
    <property type="entry name" value="Glyco_trans_51"/>
</dbReference>
<keyword evidence="8" id="KW-0133">Cell shape</keyword>
<keyword evidence="9" id="KW-0573">Peptidoglycan synthesis</keyword>
<evidence type="ECO:0000256" key="4">
    <source>
        <dbReference type="ARBA" id="ARBA00022670"/>
    </source>
</evidence>
<feature type="transmembrane region" description="Helical" evidence="15">
    <location>
        <begin position="18"/>
        <end position="41"/>
    </location>
</feature>
<evidence type="ECO:0000313" key="18">
    <source>
        <dbReference type="EMBL" id="MBM6616797.1"/>
    </source>
</evidence>
<keyword evidence="3" id="KW-0121">Carboxypeptidase</keyword>
<keyword evidence="5" id="KW-0328">Glycosyltransferase</keyword>
<evidence type="ECO:0000256" key="6">
    <source>
        <dbReference type="ARBA" id="ARBA00022679"/>
    </source>
</evidence>
<evidence type="ECO:0000259" key="17">
    <source>
        <dbReference type="Pfam" id="PF00912"/>
    </source>
</evidence>
<evidence type="ECO:0000313" key="19">
    <source>
        <dbReference type="Proteomes" id="UP001518925"/>
    </source>
</evidence>
<dbReference type="Proteomes" id="UP001518925">
    <property type="component" value="Unassembled WGS sequence"/>
</dbReference>
<keyword evidence="15" id="KW-1133">Transmembrane helix</keyword>
<feature type="domain" description="Glycosyl transferase family 51" evidence="17">
    <location>
        <begin position="63"/>
        <end position="237"/>
    </location>
</feature>
<dbReference type="SUPFAM" id="SSF53955">
    <property type="entry name" value="Lysozyme-like"/>
    <property type="match status" value="1"/>
</dbReference>
<feature type="domain" description="Penicillin-binding protein transpeptidase" evidence="16">
    <location>
        <begin position="328"/>
        <end position="572"/>
    </location>
</feature>
<dbReference type="InterPro" id="IPR023346">
    <property type="entry name" value="Lysozyme-like_dom_sf"/>
</dbReference>